<dbReference type="AlphaFoldDB" id="A0A9X1MJP6"/>
<gene>
    <name evidence="2" type="ORF">LOC68_04070</name>
</gene>
<evidence type="ECO:0000313" key="3">
    <source>
        <dbReference type="Proteomes" id="UP001139103"/>
    </source>
</evidence>
<reference evidence="2" key="1">
    <citation type="submission" date="2021-11" db="EMBL/GenBank/DDBJ databases">
        <title>Genome sequence.</title>
        <authorList>
            <person name="Sun Q."/>
        </authorList>
    </citation>
    <scope>NUCLEOTIDE SEQUENCE</scope>
    <source>
        <strain evidence="2">JC732</strain>
    </source>
</reference>
<proteinExistence type="predicted"/>
<dbReference type="EMBL" id="JAJKFT010000004">
    <property type="protein sequence ID" value="MCC9627560.1"/>
    <property type="molecule type" value="Genomic_DNA"/>
</dbReference>
<evidence type="ECO:0000259" key="1">
    <source>
        <dbReference type="Pfam" id="PF07596"/>
    </source>
</evidence>
<accession>A0A9X1MJP6</accession>
<keyword evidence="3" id="KW-1185">Reference proteome</keyword>
<comment type="caution">
    <text evidence="2">The sequence shown here is derived from an EMBL/GenBank/DDBJ whole genome shotgun (WGS) entry which is preliminary data.</text>
</comment>
<name>A0A9X1MJP6_9BACT</name>
<dbReference type="Proteomes" id="UP001139103">
    <property type="component" value="Unassembled WGS sequence"/>
</dbReference>
<feature type="domain" description="DUF1559" evidence="1">
    <location>
        <begin position="8"/>
        <end position="233"/>
    </location>
</feature>
<dbReference type="InterPro" id="IPR011453">
    <property type="entry name" value="DUF1559"/>
</dbReference>
<dbReference type="Pfam" id="PF07596">
    <property type="entry name" value="SBP_bac_10"/>
    <property type="match status" value="1"/>
</dbReference>
<organism evidence="2 3">
    <name type="scientific">Blastopirellula sediminis</name>
    <dbReference type="NCBI Taxonomy" id="2894196"/>
    <lineage>
        <taxon>Bacteria</taxon>
        <taxon>Pseudomonadati</taxon>
        <taxon>Planctomycetota</taxon>
        <taxon>Planctomycetia</taxon>
        <taxon>Pirellulales</taxon>
        <taxon>Pirellulaceae</taxon>
        <taxon>Blastopirellula</taxon>
    </lineage>
</organism>
<protein>
    <submittedName>
        <fullName evidence="2">DUF1559 domain-containing protein</fullName>
    </submittedName>
</protein>
<sequence length="270" mass="28970">MTQFTINKKHFPGYVEPMNVANDQTWIQAIFPYVEQTALSENWSSYTGTVTPPPSTLTPRINLLICPSNREDWLGAFNSYCANGGRASQGILASTGVYTMEGSENGIFAYRGSLAPSTPKPKITDASIKDGLSNTLLLSENLQASDWYVLAPTLQVVGTPPPAPPATYGLKSGVVMSWFTSGATVVNPPSATWMSINGDKYDLARGSAPRPSSEHPSIVIAAMGDGSAFRLSEKISYLVYAQLLVTDATKVRAGGSGPLTYILNESDYKN</sequence>
<evidence type="ECO:0000313" key="2">
    <source>
        <dbReference type="EMBL" id="MCC9627560.1"/>
    </source>
</evidence>